<accession>A0A6H0DYE8</accession>
<dbReference type="RefSeq" id="WP_167812748.1">
    <property type="nucleotide sequence ID" value="NZ_CP042301.2"/>
</dbReference>
<keyword evidence="2" id="KW-1185">Reference proteome</keyword>
<organism evidence="1 2">
    <name type="scientific">Nitratireductor mangrovi</name>
    <dbReference type="NCBI Taxonomy" id="2599600"/>
    <lineage>
        <taxon>Bacteria</taxon>
        <taxon>Pseudomonadati</taxon>
        <taxon>Pseudomonadota</taxon>
        <taxon>Alphaproteobacteria</taxon>
        <taxon>Hyphomicrobiales</taxon>
        <taxon>Phyllobacteriaceae</taxon>
        <taxon>Nitratireductor</taxon>
    </lineage>
</organism>
<evidence type="ECO:0000313" key="2">
    <source>
        <dbReference type="Proteomes" id="UP000321389"/>
    </source>
</evidence>
<dbReference type="AlphaFoldDB" id="A0A6H0DYE8"/>
<protein>
    <submittedName>
        <fullName evidence="1">Uncharacterized protein</fullName>
    </submittedName>
</protein>
<name>A0A6H0DYE8_9HYPH</name>
<dbReference type="KEGG" id="niy:FQ775_23765"/>
<reference evidence="1" key="1">
    <citation type="submission" date="2020-04" db="EMBL/GenBank/DDBJ databases">
        <title>Nitratireductor sp. nov. isolated from mangrove soil.</title>
        <authorList>
            <person name="Ye Y."/>
        </authorList>
    </citation>
    <scope>NUCLEOTIDE SEQUENCE</scope>
    <source>
        <strain evidence="1">SY7</strain>
    </source>
</reference>
<proteinExistence type="predicted"/>
<dbReference type="Proteomes" id="UP000321389">
    <property type="component" value="Chromosome"/>
</dbReference>
<gene>
    <name evidence="1" type="ORF">FQ775_23765</name>
</gene>
<evidence type="ECO:0000313" key="1">
    <source>
        <dbReference type="EMBL" id="QIS94625.1"/>
    </source>
</evidence>
<dbReference type="EMBL" id="CP042301">
    <property type="protein sequence ID" value="QIS94625.1"/>
    <property type="molecule type" value="Genomic_DNA"/>
</dbReference>
<sequence length="60" mass="6633">MSKKGRFVPLRWRSAADGLANRDAREVDAFPAMNHDSVPVLRHLRRAGGGNQRAGAFTSR</sequence>